<evidence type="ECO:0000313" key="1">
    <source>
        <dbReference type="EMBL" id="NEU05000.1"/>
    </source>
</evidence>
<proteinExistence type="predicted"/>
<dbReference type="Proteomes" id="UP000481872">
    <property type="component" value="Unassembled WGS sequence"/>
</dbReference>
<comment type="caution">
    <text evidence="1">The sequence shown here is derived from an EMBL/GenBank/DDBJ whole genome shotgun (WGS) entry which is preliminary data.</text>
</comment>
<dbReference type="RefSeq" id="WP_199869925.1">
    <property type="nucleotide sequence ID" value="NZ_JAAGPU010000014.1"/>
</dbReference>
<protein>
    <submittedName>
        <fullName evidence="1">Uncharacterized protein</fullName>
    </submittedName>
</protein>
<reference evidence="1 2" key="1">
    <citation type="submission" date="2020-02" db="EMBL/GenBank/DDBJ databases">
        <title>Genome assembly of a novel Clostridium senegalense strain.</title>
        <authorList>
            <person name="Gupta T.B."/>
            <person name="Jauregui R."/>
            <person name="Maclean P."/>
            <person name="Nawarathana A."/>
            <person name="Brightwell G."/>
        </authorList>
    </citation>
    <scope>NUCLEOTIDE SEQUENCE [LARGE SCALE GENOMIC DNA]</scope>
    <source>
        <strain evidence="1 2">AGRFS4</strain>
    </source>
</reference>
<accession>A0A6M0H2J4</accession>
<organism evidence="1 2">
    <name type="scientific">Clostridium senegalense</name>
    <dbReference type="NCBI Taxonomy" id="1465809"/>
    <lineage>
        <taxon>Bacteria</taxon>
        <taxon>Bacillati</taxon>
        <taxon>Bacillota</taxon>
        <taxon>Clostridia</taxon>
        <taxon>Eubacteriales</taxon>
        <taxon>Clostridiaceae</taxon>
        <taxon>Clostridium</taxon>
    </lineage>
</organism>
<keyword evidence="2" id="KW-1185">Reference proteome</keyword>
<name>A0A6M0H2J4_9CLOT</name>
<sequence length="431" mass="46336">MVNSLVSSNVPQELKTQIYGINSNQPIAIQTDSNGNLITQLSNTDGTNNPYSIPLTAFSDLRSIALTPMTGWTFNYNINSDYIITTTANGGTATQGDSMAILSTSTANNGSARIATRKVLRYSPGLGGLARFTAVFTTGVSNSQQIIGLGDDTDGFYFGYNGTDFSILRIQNSTLSWTSQANWNVDKMNGTGPSGMTLDPTKGNVYTIQFQWLGFGVINYYVTSTTTGQPILVHRIQYPNTAIVPSVYNPSFPLTAKVVNSGNTSNVVLKTPSAMAFCEGDGYSQAIITRNSVSNSVALTIPTNQNVLTLLNTSTFASKVNRTRIRLDFVSTSVDGSKAVNFKLIRNATFGTTLTYTPINANTSVIQYSTTQTSATGGIQIFTFEVPINLGAQLNLTSLNIFLAPGETLTLQATSSNNNQVDCALSWEELW</sequence>
<dbReference type="AlphaFoldDB" id="A0A6M0H2J4"/>
<gene>
    <name evidence="1" type="ORF">G3M99_09060</name>
</gene>
<dbReference type="EMBL" id="JAAGPU010000014">
    <property type="protein sequence ID" value="NEU05000.1"/>
    <property type="molecule type" value="Genomic_DNA"/>
</dbReference>
<evidence type="ECO:0000313" key="2">
    <source>
        <dbReference type="Proteomes" id="UP000481872"/>
    </source>
</evidence>